<dbReference type="Pfam" id="PF00106">
    <property type="entry name" value="adh_short"/>
    <property type="match status" value="1"/>
</dbReference>
<dbReference type="EC" id="1.3.1.-" evidence="3"/>
<dbReference type="Gene3D" id="3.40.50.720">
    <property type="entry name" value="NAD(P)-binding Rossmann-like Domain"/>
    <property type="match status" value="1"/>
</dbReference>
<dbReference type="CDD" id="cd05233">
    <property type="entry name" value="SDR_c"/>
    <property type="match status" value="1"/>
</dbReference>
<dbReference type="InterPro" id="IPR020904">
    <property type="entry name" value="Sc_DH/Rdtase_CS"/>
</dbReference>
<dbReference type="InterPro" id="IPR050259">
    <property type="entry name" value="SDR"/>
</dbReference>
<dbReference type="InterPro" id="IPR002347">
    <property type="entry name" value="SDR_fam"/>
</dbReference>
<evidence type="ECO:0000313" key="3">
    <source>
        <dbReference type="EMBL" id="UUP17663.1"/>
    </source>
</evidence>
<dbReference type="InterPro" id="IPR036291">
    <property type="entry name" value="NAD(P)-bd_dom_sf"/>
</dbReference>
<evidence type="ECO:0000313" key="4">
    <source>
        <dbReference type="Proteomes" id="UP001342418"/>
    </source>
</evidence>
<comment type="similarity">
    <text evidence="1 2">Belongs to the short-chain dehydrogenases/reductases (SDR) family.</text>
</comment>
<dbReference type="PANTHER" id="PTHR42879:SF2">
    <property type="entry name" value="3-OXOACYL-[ACYL-CARRIER-PROTEIN] REDUCTASE FABG"/>
    <property type="match status" value="1"/>
</dbReference>
<dbReference type="EMBL" id="CP030941">
    <property type="protein sequence ID" value="UUP17663.1"/>
    <property type="molecule type" value="Genomic_DNA"/>
</dbReference>
<dbReference type="RefSeq" id="WP_338529972.1">
    <property type="nucleotide sequence ID" value="NZ_CP030941.1"/>
</dbReference>
<dbReference type="PRINTS" id="PR00081">
    <property type="entry name" value="GDHRDH"/>
</dbReference>
<keyword evidence="4" id="KW-1185">Reference proteome</keyword>
<gene>
    <name evidence="3" type="primary">actIII_2</name>
    <name evidence="3" type="ORF">NTH_02133</name>
</gene>
<sequence length="252" mass="25832">MAGSRHALVTGGGSGVGKAVAVALAGAGIAVTVCGRRLEPLEAVATEHENVHALVADVTDEASIAALYAKAEAARGPFDIVVANAGIASSAPAHKISLDEWNRIVNVNLTGAFLTVKPALARMREQGTGRIVFLASTAGIKGYAYVAPYVASKHGVVGLMRALASELAATGVTVNAVCPGFVETEMLTETVARITEKTGRSREEARAGLAAVNPQGRFIQPDEVASAVQWLVSDGARSVSGQTISVCGGETW</sequence>
<organism evidence="3 4">
    <name type="scientific">Nitratireductor thuwali</name>
    <dbReference type="NCBI Taxonomy" id="2267699"/>
    <lineage>
        <taxon>Bacteria</taxon>
        <taxon>Pseudomonadati</taxon>
        <taxon>Pseudomonadota</taxon>
        <taxon>Alphaproteobacteria</taxon>
        <taxon>Hyphomicrobiales</taxon>
        <taxon>Phyllobacteriaceae</taxon>
        <taxon>Nitratireductor</taxon>
    </lineage>
</organism>
<reference evidence="3 4" key="1">
    <citation type="submission" date="2018-07" db="EMBL/GenBank/DDBJ databases">
        <title>Genome sequence of Nitratireductor thuwali#1536.</title>
        <authorList>
            <person name="Michoud G."/>
            <person name="Merlino G."/>
            <person name="Sefrji F.O."/>
            <person name="Daffonchio D."/>
        </authorList>
    </citation>
    <scope>NUCLEOTIDE SEQUENCE [LARGE SCALE GENOMIC DNA]</scope>
    <source>
        <strain evidence="4">Nit1536</strain>
    </source>
</reference>
<keyword evidence="3" id="KW-0560">Oxidoreductase</keyword>
<dbReference type="PROSITE" id="PS00061">
    <property type="entry name" value="ADH_SHORT"/>
    <property type="match status" value="1"/>
</dbReference>
<dbReference type="NCBIfam" id="NF009466">
    <property type="entry name" value="PRK12826.1-2"/>
    <property type="match status" value="1"/>
</dbReference>
<protein>
    <submittedName>
        <fullName evidence="3">Ketoacyl reductase</fullName>
        <ecNumber evidence="3">1.3.1.-</ecNumber>
    </submittedName>
</protein>
<dbReference type="Proteomes" id="UP001342418">
    <property type="component" value="Chromosome"/>
</dbReference>
<proteinExistence type="inferred from homology"/>
<evidence type="ECO:0000256" key="1">
    <source>
        <dbReference type="ARBA" id="ARBA00006484"/>
    </source>
</evidence>
<accession>A0ABY5MI44</accession>
<name>A0ABY5MI44_9HYPH</name>
<dbReference type="PRINTS" id="PR00080">
    <property type="entry name" value="SDRFAMILY"/>
</dbReference>
<dbReference type="SUPFAM" id="SSF51735">
    <property type="entry name" value="NAD(P)-binding Rossmann-fold domains"/>
    <property type="match status" value="1"/>
</dbReference>
<evidence type="ECO:0000256" key="2">
    <source>
        <dbReference type="RuleBase" id="RU000363"/>
    </source>
</evidence>
<dbReference type="PANTHER" id="PTHR42879">
    <property type="entry name" value="3-OXOACYL-(ACYL-CARRIER-PROTEIN) REDUCTASE"/>
    <property type="match status" value="1"/>
</dbReference>
<dbReference type="GO" id="GO:0016491">
    <property type="term" value="F:oxidoreductase activity"/>
    <property type="evidence" value="ECO:0007669"/>
    <property type="project" value="UniProtKB-KW"/>
</dbReference>